<dbReference type="InterPro" id="IPR036388">
    <property type="entry name" value="WH-like_DNA-bd_sf"/>
</dbReference>
<dbReference type="SUPFAM" id="SSF88659">
    <property type="entry name" value="Sigma3 and sigma4 domains of RNA polymerase sigma factors"/>
    <property type="match status" value="1"/>
</dbReference>
<feature type="domain" description="RNA polymerase sigma factor 70 region 4 type 2" evidence="6">
    <location>
        <begin position="125"/>
        <end position="176"/>
    </location>
</feature>
<dbReference type="Gene3D" id="1.10.10.10">
    <property type="entry name" value="Winged helix-like DNA-binding domain superfamily/Winged helix DNA-binding domain"/>
    <property type="match status" value="1"/>
</dbReference>
<feature type="domain" description="RNA polymerase sigma-70 region 2" evidence="5">
    <location>
        <begin position="28"/>
        <end position="92"/>
    </location>
</feature>
<evidence type="ECO:0000256" key="3">
    <source>
        <dbReference type="ARBA" id="ARBA00023082"/>
    </source>
</evidence>
<keyword evidence="4" id="KW-0804">Transcription</keyword>
<evidence type="ECO:0000313" key="8">
    <source>
        <dbReference type="Proteomes" id="UP000256373"/>
    </source>
</evidence>
<keyword evidence="3" id="KW-0731">Sigma factor</keyword>
<evidence type="ECO:0000256" key="4">
    <source>
        <dbReference type="ARBA" id="ARBA00023163"/>
    </source>
</evidence>
<dbReference type="OrthoDB" id="9150024at2"/>
<reference evidence="7 8" key="1">
    <citation type="submission" date="2018-07" db="EMBL/GenBank/DDBJ databases">
        <title>Dyadobacter roseus sp. nov., isolated from rose rhizosphere soil.</title>
        <authorList>
            <person name="Chen L."/>
        </authorList>
    </citation>
    <scope>NUCLEOTIDE SEQUENCE [LARGE SCALE GENOMIC DNA]</scope>
    <source>
        <strain evidence="7 8">RS19</strain>
    </source>
</reference>
<evidence type="ECO:0008006" key="9">
    <source>
        <dbReference type="Google" id="ProtNLM"/>
    </source>
</evidence>
<dbReference type="PANTHER" id="PTHR43133:SF46">
    <property type="entry name" value="RNA POLYMERASE SIGMA-70 FACTOR ECF SUBFAMILY"/>
    <property type="match status" value="1"/>
</dbReference>
<comment type="similarity">
    <text evidence="1">Belongs to the sigma-70 factor family. ECF subfamily.</text>
</comment>
<gene>
    <name evidence="7" type="ORF">DSL64_04380</name>
</gene>
<dbReference type="Proteomes" id="UP000256373">
    <property type="component" value="Unassembled WGS sequence"/>
</dbReference>
<dbReference type="InterPro" id="IPR039425">
    <property type="entry name" value="RNA_pol_sigma-70-like"/>
</dbReference>
<evidence type="ECO:0000256" key="2">
    <source>
        <dbReference type="ARBA" id="ARBA00023015"/>
    </source>
</evidence>
<dbReference type="GO" id="GO:0006352">
    <property type="term" value="P:DNA-templated transcription initiation"/>
    <property type="evidence" value="ECO:0007669"/>
    <property type="project" value="InterPro"/>
</dbReference>
<dbReference type="EMBL" id="QNUL01000002">
    <property type="protein sequence ID" value="REA63678.1"/>
    <property type="molecule type" value="Genomic_DNA"/>
</dbReference>
<keyword evidence="8" id="KW-1185">Reference proteome</keyword>
<dbReference type="InterPro" id="IPR013249">
    <property type="entry name" value="RNA_pol_sigma70_r4_t2"/>
</dbReference>
<dbReference type="Pfam" id="PF08281">
    <property type="entry name" value="Sigma70_r4_2"/>
    <property type="match status" value="1"/>
</dbReference>
<dbReference type="InterPro" id="IPR013325">
    <property type="entry name" value="RNA_pol_sigma_r2"/>
</dbReference>
<evidence type="ECO:0000259" key="5">
    <source>
        <dbReference type="Pfam" id="PF04542"/>
    </source>
</evidence>
<sequence>MQLSEPNDEETLQWSRLRNGEQHALAYFYEKYADVLLKYGLSVSYHRELIQDCVQELFIQIWNRRQNLSTPRSVKYYLISSLRRIIMDELGRGRLATDSFPEDSLSLLEHESQDREEMEENLNSRLIHAVRSLPARQQEVVFLRYFERMSYDDISSLTGLDYQVLRNTIHRSIKTLHKELSLTLDLLMIIFLSVTL</sequence>
<organism evidence="7 8">
    <name type="scientific">Dyadobacter luteus</name>
    <dbReference type="NCBI Taxonomy" id="2259619"/>
    <lineage>
        <taxon>Bacteria</taxon>
        <taxon>Pseudomonadati</taxon>
        <taxon>Bacteroidota</taxon>
        <taxon>Cytophagia</taxon>
        <taxon>Cytophagales</taxon>
        <taxon>Spirosomataceae</taxon>
        <taxon>Dyadobacter</taxon>
    </lineage>
</organism>
<evidence type="ECO:0000259" key="6">
    <source>
        <dbReference type="Pfam" id="PF08281"/>
    </source>
</evidence>
<proteinExistence type="inferred from homology"/>
<dbReference type="InterPro" id="IPR007627">
    <property type="entry name" value="RNA_pol_sigma70_r2"/>
</dbReference>
<name>A0A3D8YG46_9BACT</name>
<protein>
    <recommendedName>
        <fullName evidence="9">Sigma-70 family RNA polymerase sigma factor</fullName>
    </recommendedName>
</protein>
<keyword evidence="2" id="KW-0805">Transcription regulation</keyword>
<dbReference type="Pfam" id="PF04542">
    <property type="entry name" value="Sigma70_r2"/>
    <property type="match status" value="1"/>
</dbReference>
<dbReference type="InterPro" id="IPR014284">
    <property type="entry name" value="RNA_pol_sigma-70_dom"/>
</dbReference>
<comment type="caution">
    <text evidence="7">The sequence shown here is derived from an EMBL/GenBank/DDBJ whole genome shotgun (WGS) entry which is preliminary data.</text>
</comment>
<evidence type="ECO:0000313" key="7">
    <source>
        <dbReference type="EMBL" id="REA63678.1"/>
    </source>
</evidence>
<dbReference type="GO" id="GO:0003677">
    <property type="term" value="F:DNA binding"/>
    <property type="evidence" value="ECO:0007669"/>
    <property type="project" value="InterPro"/>
</dbReference>
<evidence type="ECO:0000256" key="1">
    <source>
        <dbReference type="ARBA" id="ARBA00010641"/>
    </source>
</evidence>
<dbReference type="GO" id="GO:0016987">
    <property type="term" value="F:sigma factor activity"/>
    <property type="evidence" value="ECO:0007669"/>
    <property type="project" value="UniProtKB-KW"/>
</dbReference>
<dbReference type="PANTHER" id="PTHR43133">
    <property type="entry name" value="RNA POLYMERASE ECF-TYPE SIGMA FACTO"/>
    <property type="match status" value="1"/>
</dbReference>
<dbReference type="RefSeq" id="WP_115829428.1">
    <property type="nucleotide sequence ID" value="NZ_QNUL01000002.1"/>
</dbReference>
<dbReference type="Gene3D" id="1.10.1740.10">
    <property type="match status" value="1"/>
</dbReference>
<dbReference type="NCBIfam" id="TIGR02937">
    <property type="entry name" value="sigma70-ECF"/>
    <property type="match status" value="1"/>
</dbReference>
<dbReference type="AlphaFoldDB" id="A0A3D8YG46"/>
<dbReference type="SUPFAM" id="SSF88946">
    <property type="entry name" value="Sigma2 domain of RNA polymerase sigma factors"/>
    <property type="match status" value="1"/>
</dbReference>
<dbReference type="InterPro" id="IPR013324">
    <property type="entry name" value="RNA_pol_sigma_r3/r4-like"/>
</dbReference>
<accession>A0A3D8YG46</accession>